<dbReference type="Proteomes" id="UP000765509">
    <property type="component" value="Unassembled WGS sequence"/>
</dbReference>
<evidence type="ECO:0000256" key="1">
    <source>
        <dbReference type="SAM" id="MobiDB-lite"/>
    </source>
</evidence>
<reference evidence="2" key="1">
    <citation type="submission" date="2021-03" db="EMBL/GenBank/DDBJ databases">
        <title>Draft genome sequence of rust myrtle Austropuccinia psidii MF-1, a brazilian biotype.</title>
        <authorList>
            <person name="Quecine M.C."/>
            <person name="Pachon D.M.R."/>
            <person name="Bonatelli M.L."/>
            <person name="Correr F.H."/>
            <person name="Franceschini L.M."/>
            <person name="Leite T.F."/>
            <person name="Margarido G.R.A."/>
            <person name="Almeida C.A."/>
            <person name="Ferrarezi J.A."/>
            <person name="Labate C.A."/>
        </authorList>
    </citation>
    <scope>NUCLEOTIDE SEQUENCE</scope>
    <source>
        <strain evidence="2">MF-1</strain>
    </source>
</reference>
<dbReference type="AlphaFoldDB" id="A0A9Q3JG91"/>
<proteinExistence type="predicted"/>
<organism evidence="2 3">
    <name type="scientific">Austropuccinia psidii MF-1</name>
    <dbReference type="NCBI Taxonomy" id="1389203"/>
    <lineage>
        <taxon>Eukaryota</taxon>
        <taxon>Fungi</taxon>
        <taxon>Dikarya</taxon>
        <taxon>Basidiomycota</taxon>
        <taxon>Pucciniomycotina</taxon>
        <taxon>Pucciniomycetes</taxon>
        <taxon>Pucciniales</taxon>
        <taxon>Sphaerophragmiaceae</taxon>
        <taxon>Austropuccinia</taxon>
    </lineage>
</organism>
<name>A0A9Q3JG91_9BASI</name>
<accession>A0A9Q3JG91</accession>
<evidence type="ECO:0000313" key="2">
    <source>
        <dbReference type="EMBL" id="MBW0561568.1"/>
    </source>
</evidence>
<feature type="compositionally biased region" description="Basic and acidic residues" evidence="1">
    <location>
        <begin position="70"/>
        <end position="84"/>
    </location>
</feature>
<feature type="compositionally biased region" description="Basic residues" evidence="1">
    <location>
        <begin position="99"/>
        <end position="112"/>
    </location>
</feature>
<keyword evidence="3" id="KW-1185">Reference proteome</keyword>
<sequence>MEEIVYVSLYVYDSRILISRIGDWGEREYIHFYRRGLESRLLNQSDYHPSNFDSLQELIEINLELDTRYHERKKENGSHQEKKPPVTGFNSFRPPHNSSSKKPHYKKNKKGKNLQVSKDRPHSALLNKDNKSIGSEKEGWIKEGLCTY</sequence>
<feature type="region of interest" description="Disordered" evidence="1">
    <location>
        <begin position="70"/>
        <end position="133"/>
    </location>
</feature>
<comment type="caution">
    <text evidence="2">The sequence shown here is derived from an EMBL/GenBank/DDBJ whole genome shotgun (WGS) entry which is preliminary data.</text>
</comment>
<protein>
    <submittedName>
        <fullName evidence="2">Uncharacterized protein</fullName>
    </submittedName>
</protein>
<evidence type="ECO:0000313" key="3">
    <source>
        <dbReference type="Proteomes" id="UP000765509"/>
    </source>
</evidence>
<gene>
    <name evidence="2" type="ORF">O181_101283</name>
</gene>
<dbReference type="EMBL" id="AVOT02071234">
    <property type="protein sequence ID" value="MBW0561568.1"/>
    <property type="molecule type" value="Genomic_DNA"/>
</dbReference>
<feature type="compositionally biased region" description="Basic and acidic residues" evidence="1">
    <location>
        <begin position="117"/>
        <end position="133"/>
    </location>
</feature>
<dbReference type="OrthoDB" id="8942758at2759"/>